<dbReference type="SUPFAM" id="SSF101478">
    <property type="entry name" value="ADP-ribosylglycohydrolase"/>
    <property type="match status" value="1"/>
</dbReference>
<dbReference type="InterPro" id="IPR050792">
    <property type="entry name" value="ADP-ribosylglycohydrolase"/>
</dbReference>
<dbReference type="Proteomes" id="UP000049855">
    <property type="component" value="Unassembled WGS sequence"/>
</dbReference>
<dbReference type="PANTHER" id="PTHR16222">
    <property type="entry name" value="ADP-RIBOSYLGLYCOHYDROLASE"/>
    <property type="match status" value="1"/>
</dbReference>
<dbReference type="Pfam" id="PF03747">
    <property type="entry name" value="ADP_ribosyl_GH"/>
    <property type="match status" value="1"/>
</dbReference>
<keyword evidence="2" id="KW-0378">Hydrolase</keyword>
<proteinExistence type="predicted"/>
<dbReference type="EMBL" id="CTRP01000006">
    <property type="protein sequence ID" value="CQR71867.1"/>
    <property type="molecule type" value="Genomic_DNA"/>
</dbReference>
<dbReference type="RefSeq" id="WP_021166865.1">
    <property type="nucleotide sequence ID" value="NZ_CTRP01000006.1"/>
</dbReference>
<name>A0A0U1KWR5_9FIRM</name>
<sequence>MIGSIAGDIIGSVYEWNNLKDKKFPLFQAASVFTDDTVLTCAVADSLLSGISYVEKFKEHYSLYPTVGYGPKFESWARSNSTDSYNSWGNGSAMRVSPIGFAFNSLEEVMGEAEKSAAITHNHPEGIKGAQATAAAIYLARNNSTKNEIKEFIIKQFDYDLHQKISDIRPNYGFDVSCQGSVPIAIIAFLEAEDYEDAIRNAISVGGDSDTIACITGGIAQAFFGIPDDIREMAIKKLDERLRAIVVAFEKKYMNRDD</sequence>
<dbReference type="GO" id="GO:0016787">
    <property type="term" value="F:hydrolase activity"/>
    <property type="evidence" value="ECO:0007669"/>
    <property type="project" value="UniProtKB-KW"/>
</dbReference>
<feature type="binding site" evidence="1">
    <location>
        <position position="35"/>
    </location>
    <ligand>
        <name>Mg(2+)</name>
        <dbReference type="ChEBI" id="CHEBI:18420"/>
        <label>1</label>
    </ligand>
</feature>
<accession>A0A0U1KWR5</accession>
<feature type="binding site" evidence="1">
    <location>
        <position position="34"/>
    </location>
    <ligand>
        <name>Mg(2+)</name>
        <dbReference type="ChEBI" id="CHEBI:18420"/>
        <label>1</label>
    </ligand>
</feature>
<comment type="cofactor">
    <cofactor evidence="1">
        <name>Mg(2+)</name>
        <dbReference type="ChEBI" id="CHEBI:18420"/>
    </cofactor>
    <text evidence="1">Binds 2 magnesium ions per subunit.</text>
</comment>
<dbReference type="Gene3D" id="1.10.4080.10">
    <property type="entry name" value="ADP-ribosylation/Crystallin J1"/>
    <property type="match status" value="1"/>
</dbReference>
<feature type="binding site" evidence="1">
    <location>
        <position position="208"/>
    </location>
    <ligand>
        <name>Mg(2+)</name>
        <dbReference type="ChEBI" id="CHEBI:18420"/>
        <label>1</label>
    </ligand>
</feature>
<evidence type="ECO:0000313" key="2">
    <source>
        <dbReference type="EMBL" id="CQR71867.1"/>
    </source>
</evidence>
<organism evidence="2 3">
    <name type="scientific">Sporomusa ovata</name>
    <dbReference type="NCBI Taxonomy" id="2378"/>
    <lineage>
        <taxon>Bacteria</taxon>
        <taxon>Bacillati</taxon>
        <taxon>Bacillota</taxon>
        <taxon>Negativicutes</taxon>
        <taxon>Selenomonadales</taxon>
        <taxon>Sporomusaceae</taxon>
        <taxon>Sporomusa</taxon>
    </lineage>
</organism>
<evidence type="ECO:0000313" key="3">
    <source>
        <dbReference type="Proteomes" id="UP000049855"/>
    </source>
</evidence>
<evidence type="ECO:0000256" key="1">
    <source>
        <dbReference type="PIRSR" id="PIRSR605502-1"/>
    </source>
</evidence>
<dbReference type="InterPro" id="IPR036705">
    <property type="entry name" value="Ribosyl_crysJ1_sf"/>
</dbReference>
<feature type="binding site" evidence="1">
    <location>
        <position position="210"/>
    </location>
    <ligand>
        <name>Mg(2+)</name>
        <dbReference type="ChEBI" id="CHEBI:18420"/>
        <label>1</label>
    </ligand>
</feature>
<dbReference type="AlphaFoldDB" id="A0A0U1KWR5"/>
<gene>
    <name evidence="2" type="ORF">SpAn4DRAFT_4929</name>
</gene>
<keyword evidence="1" id="KW-0460">Magnesium</keyword>
<keyword evidence="1" id="KW-0479">Metal-binding</keyword>
<dbReference type="PANTHER" id="PTHR16222:SF12">
    <property type="entry name" value="ADP-RIBOSYLGLYCOHYDROLASE-RELATED"/>
    <property type="match status" value="1"/>
</dbReference>
<keyword evidence="3" id="KW-1185">Reference proteome</keyword>
<feature type="binding site" evidence="1">
    <location>
        <position position="211"/>
    </location>
    <ligand>
        <name>Mg(2+)</name>
        <dbReference type="ChEBI" id="CHEBI:18420"/>
        <label>1</label>
    </ligand>
</feature>
<dbReference type="InterPro" id="IPR005502">
    <property type="entry name" value="Ribosyl_crysJ1"/>
</dbReference>
<reference evidence="3" key="1">
    <citation type="submission" date="2015-03" db="EMBL/GenBank/DDBJ databases">
        <authorList>
            <person name="Nijsse Bart"/>
        </authorList>
    </citation>
    <scope>NUCLEOTIDE SEQUENCE [LARGE SCALE GENOMIC DNA]</scope>
</reference>
<protein>
    <submittedName>
        <fullName evidence="2">Hydrolase, putative</fullName>
    </submittedName>
</protein>
<dbReference type="GO" id="GO:0046872">
    <property type="term" value="F:metal ion binding"/>
    <property type="evidence" value="ECO:0007669"/>
    <property type="project" value="UniProtKB-KW"/>
</dbReference>
<feature type="binding site" evidence="1">
    <location>
        <position position="36"/>
    </location>
    <ligand>
        <name>Mg(2+)</name>
        <dbReference type="ChEBI" id="CHEBI:18420"/>
        <label>1</label>
    </ligand>
</feature>